<evidence type="ECO:0000313" key="3">
    <source>
        <dbReference type="Proteomes" id="UP000298030"/>
    </source>
</evidence>
<evidence type="ECO:0000313" key="2">
    <source>
        <dbReference type="EMBL" id="TEB14484.1"/>
    </source>
</evidence>
<dbReference type="AlphaFoldDB" id="A0A4Y7S095"/>
<gene>
    <name evidence="2" type="ORF">FA13DRAFT_1721525</name>
</gene>
<dbReference type="EMBL" id="QPFP01000388">
    <property type="protein sequence ID" value="TEB14484.1"/>
    <property type="molecule type" value="Genomic_DNA"/>
</dbReference>
<reference evidence="2 3" key="1">
    <citation type="journal article" date="2019" name="Nat. Ecol. Evol.">
        <title>Megaphylogeny resolves global patterns of mushroom evolution.</title>
        <authorList>
            <person name="Varga T."/>
            <person name="Krizsan K."/>
            <person name="Foldi C."/>
            <person name="Dima B."/>
            <person name="Sanchez-Garcia M."/>
            <person name="Sanchez-Ramirez S."/>
            <person name="Szollosi G.J."/>
            <person name="Szarkandi J.G."/>
            <person name="Papp V."/>
            <person name="Albert L."/>
            <person name="Andreopoulos W."/>
            <person name="Angelini C."/>
            <person name="Antonin V."/>
            <person name="Barry K.W."/>
            <person name="Bougher N.L."/>
            <person name="Buchanan P."/>
            <person name="Buyck B."/>
            <person name="Bense V."/>
            <person name="Catcheside P."/>
            <person name="Chovatia M."/>
            <person name="Cooper J."/>
            <person name="Damon W."/>
            <person name="Desjardin D."/>
            <person name="Finy P."/>
            <person name="Geml J."/>
            <person name="Haridas S."/>
            <person name="Hughes K."/>
            <person name="Justo A."/>
            <person name="Karasinski D."/>
            <person name="Kautmanova I."/>
            <person name="Kiss B."/>
            <person name="Kocsube S."/>
            <person name="Kotiranta H."/>
            <person name="LaButti K.M."/>
            <person name="Lechner B.E."/>
            <person name="Liimatainen K."/>
            <person name="Lipzen A."/>
            <person name="Lukacs Z."/>
            <person name="Mihaltcheva S."/>
            <person name="Morgado L.N."/>
            <person name="Niskanen T."/>
            <person name="Noordeloos M.E."/>
            <person name="Ohm R.A."/>
            <person name="Ortiz-Santana B."/>
            <person name="Ovrebo C."/>
            <person name="Racz N."/>
            <person name="Riley R."/>
            <person name="Savchenko A."/>
            <person name="Shiryaev A."/>
            <person name="Soop K."/>
            <person name="Spirin V."/>
            <person name="Szebenyi C."/>
            <person name="Tomsovsky M."/>
            <person name="Tulloss R.E."/>
            <person name="Uehling J."/>
            <person name="Grigoriev I.V."/>
            <person name="Vagvolgyi C."/>
            <person name="Papp T."/>
            <person name="Martin F.M."/>
            <person name="Miettinen O."/>
            <person name="Hibbett D.S."/>
            <person name="Nagy L.G."/>
        </authorList>
    </citation>
    <scope>NUCLEOTIDE SEQUENCE [LARGE SCALE GENOMIC DNA]</scope>
    <source>
        <strain evidence="2 3">FP101781</strain>
    </source>
</reference>
<protein>
    <submittedName>
        <fullName evidence="2">Uncharacterized protein</fullName>
    </submittedName>
</protein>
<feature type="region of interest" description="Disordered" evidence="1">
    <location>
        <begin position="1"/>
        <end position="35"/>
    </location>
</feature>
<name>A0A4Y7S095_COPMI</name>
<evidence type="ECO:0000256" key="1">
    <source>
        <dbReference type="SAM" id="MobiDB-lite"/>
    </source>
</evidence>
<keyword evidence="3" id="KW-1185">Reference proteome</keyword>
<sequence length="183" mass="20430">MSHVFGGESFPPAPHAIPQIRDRRPNGSRKVSRRVVSQEDIDRMVAKAEKLEVRVPAHPQAYQGFSTPSLMASTRAPTVHSWQEDLRHTGASVNVRQSYRLSVHTLHQRVGGSNWLGRWERAQASQPNAFLADIWCRKWGVVGAGCICCWCWHLKIVVLGRTTSQCFDAVAFGSPIQEVSCSI</sequence>
<proteinExistence type="predicted"/>
<dbReference type="Proteomes" id="UP000298030">
    <property type="component" value="Unassembled WGS sequence"/>
</dbReference>
<comment type="caution">
    <text evidence="2">The sequence shown here is derived from an EMBL/GenBank/DDBJ whole genome shotgun (WGS) entry which is preliminary data.</text>
</comment>
<accession>A0A4Y7S095</accession>
<organism evidence="2 3">
    <name type="scientific">Coprinellus micaceus</name>
    <name type="common">Glistening ink-cap mushroom</name>
    <name type="synonym">Coprinus micaceus</name>
    <dbReference type="NCBI Taxonomy" id="71717"/>
    <lineage>
        <taxon>Eukaryota</taxon>
        <taxon>Fungi</taxon>
        <taxon>Dikarya</taxon>
        <taxon>Basidiomycota</taxon>
        <taxon>Agaricomycotina</taxon>
        <taxon>Agaricomycetes</taxon>
        <taxon>Agaricomycetidae</taxon>
        <taxon>Agaricales</taxon>
        <taxon>Agaricineae</taxon>
        <taxon>Psathyrellaceae</taxon>
        <taxon>Coprinellus</taxon>
    </lineage>
</organism>